<feature type="compositionally biased region" description="Low complexity" evidence="5">
    <location>
        <begin position="1861"/>
        <end position="1873"/>
    </location>
</feature>
<feature type="coiled-coil region" evidence="4">
    <location>
        <begin position="1288"/>
        <end position="1572"/>
    </location>
</feature>
<reference evidence="9 10" key="1">
    <citation type="submission" date="2016-10" db="EMBL/GenBank/DDBJ databases">
        <title>Genome sequence of the basidiomycete white-rot fungus Trametes pubescens.</title>
        <authorList>
            <person name="Makela M.R."/>
            <person name="Granchi Z."/>
            <person name="Peng M."/>
            <person name="De Vries R.P."/>
            <person name="Grigoriev I."/>
            <person name="Riley R."/>
            <person name="Hilden K."/>
        </authorList>
    </citation>
    <scope>NUCLEOTIDE SEQUENCE [LARGE SCALE GENOMIC DNA]</scope>
    <source>
        <strain evidence="9 10">FBCC735</strain>
    </source>
</reference>
<feature type="compositionally biased region" description="Low complexity" evidence="5">
    <location>
        <begin position="1882"/>
        <end position="1904"/>
    </location>
</feature>
<gene>
    <name evidence="9" type="ORF">TRAPUB_8749</name>
</gene>
<dbReference type="InterPro" id="IPR057974">
    <property type="entry name" value="NUA/TPR/MLP1-2-like_dom"/>
</dbReference>
<feature type="coiled-coil region" evidence="4">
    <location>
        <begin position="1051"/>
        <end position="1092"/>
    </location>
</feature>
<feature type="domain" description="Nucleoprotein TPR/MLP1-2" evidence="6">
    <location>
        <begin position="1103"/>
        <end position="1213"/>
    </location>
</feature>
<keyword evidence="2 4" id="KW-0175">Coiled coil</keyword>
<feature type="coiled-coil region" evidence="4">
    <location>
        <begin position="1766"/>
        <end position="1793"/>
    </location>
</feature>
<feature type="coiled-coil region" evidence="4">
    <location>
        <begin position="819"/>
        <end position="846"/>
    </location>
</feature>
<dbReference type="Pfam" id="PF25481">
    <property type="entry name" value="Nucleoprot-TPR"/>
    <property type="match status" value="1"/>
</dbReference>
<evidence type="ECO:0000259" key="8">
    <source>
        <dbReference type="Pfam" id="PF25785"/>
    </source>
</evidence>
<feature type="compositionally biased region" description="Low complexity" evidence="5">
    <location>
        <begin position="10"/>
        <end position="22"/>
    </location>
</feature>
<sequence>MMKTRRKSKAAAAAVVESATRENSPAPPTTLTVNIPEDIDLDHLSSLLPDINPASPTPESLVLLYRVLLSYASDSESAQRELEEARADIQRKDVELDQALQDRETATSELESSVETVQKELAQVKEERDSLAADRARLQERLDAVSNTQTSSSAEVVTLKQRVEETEREKRDLMGVVSRLQEDAAQRDTEIQTLRADLKQARQDQQGLERKVRELSSSEASTKFKLDSLTQQLELARGEAERTAAELATKTEEFAKYRRTKHAEFSQLQAAHDSLAQNHASTESTLKALQSAHTAQSHQLTQALTRVQDLKGQLAEQEATYSSEAAGLRRLIQMMEEREKQTKEIVDGLENDFAGIGDKAERREAVLREEIDNQRQRAEDAEKRVEELQAVLDRLDRGEFPIPSFASPGVPTTPARGLSTPVRNGGTPSDILTQGMLGLSPTVAMASRAQRGGKSFTEVYSDYIKLQEDFTRKCAEYDHMDRTLSAVLAQIEERAPILSQQRSEYERLQSEASQLASQLAQALSERDSLATTAEENAQKLSKSTRENELLEKQLQDLGRQLRTLLKELGRHQDPSIPSDEELEHDQATRPAENIEAVITNNLVLFRSIPQLQEQNQKLLKIVRELGSKLESEEKEYKDALEREQGEAVREAHEAIKQLQEQLESHKRSSEVTIQSYAKERDTLRSLLSRQQQSGGAVARITNGQVNGALQLQSAEGSSEASKELEEMQKQFETYRTEMGIDSSRLRDEALAAQREATRLGTALAKANAQIEVLTERQRMVQEQIIIQRRESEDLQKRNQHLYDQYTRIDIECNRMSEDLIASNSVLEQFRNECANLRAEKKIWESVQGRLVEENKTLATERSHLADLMANVQRMHNDLERSGENDRRRMDSQIKLLDDQNQDLRTQLTQEREAVRRITLQRELDLKELQNKLDKASQDLGKTRESLIAAETSKKHLEDRVEQFTRQLQGNEEKLAVYERRASGANGIAPRTDDDLSREQQLEAEVAELRSALKVAEVDLSSARSHVQQFREISEANEAALANLNATHDEYRAATEAELTRRQSEVEALQEKLGAAEERLAQVTQANIELQQKFDTERLAWANDKKTLEDTIVDMSTSAQHTQTDRSTWEVEIHQQEERAKAAEERYSREVLAHAESIKSVEDLKKELSKSQAAAREGRAAAETALAKLATSEASWQQQREALDTEIADLKARYVPCMSFIDSCLTVTRCKDLGDQNGLLHQHLESVSTHAARIKQAATSSTNDDESGEPEASDDADTKLAELRSLVTYLRKEKEIIELQLELSKQENTRLKTQIDHLQLAEKINQVSILRESNATLRSDCDSYAKRARQLEVELRQVSSELEPTKEQLRVAQAEIEAKEQQIKLLENESRRWQERNTQLLTKYDRIDPAEMQSLKDEITQLQARNAELLATIESQKGEIAAHEQRIHVLEEAHVKLKTLNRDNNQKAKTRFEREGAEIQRLNALVTELQAQIESLTKELDEAKAHSEEAAASGAPVDPELAKELEALRTEKASLEQLLAQEKAAHLVVSSQVSEQTASLEQLRVERDRLLSEKAEGSGEAGEIPADVAAAQSQWEAEKAALVQAREEAAARAEALKAEVAKANEEISNVRLAAEKYQERIAGLSKARMADNERAAQAQRTAVAEAVEKLRAELSASTSPAASADIIAKHAEELRALEERLVKKHEEELKAAVEVAAKTAGAAAVPADAQSVIDAAIAAHKKELEETHTKEIADAVERGRKEAAARSKLKDQQLVRAQAKVKELEAKILQIEGNAPGTAPTAAATAPPTTPIITAPPAESSTAPSTSTAPAVTGPPVAAAGPGKASLPPRPGGAGARGRGRGAPPNRGLSIRGAAPGGGRGAGVAVAAAAAAAGAAPNAGAANAAKRARDGDAPEDDAAAKRLKQGEGSKPPVQLRRDRVLPPS</sequence>
<keyword evidence="3" id="KW-0539">Nucleus</keyword>
<evidence type="ECO:0000256" key="4">
    <source>
        <dbReference type="SAM" id="Coils"/>
    </source>
</evidence>
<feature type="coiled-coil region" evidence="4">
    <location>
        <begin position="886"/>
        <end position="1018"/>
    </location>
</feature>
<organism evidence="9 10">
    <name type="scientific">Trametes pubescens</name>
    <name type="common">White-rot fungus</name>
    <dbReference type="NCBI Taxonomy" id="154538"/>
    <lineage>
        <taxon>Eukaryota</taxon>
        <taxon>Fungi</taxon>
        <taxon>Dikarya</taxon>
        <taxon>Basidiomycota</taxon>
        <taxon>Agaricomycotina</taxon>
        <taxon>Agaricomycetes</taxon>
        <taxon>Polyporales</taxon>
        <taxon>Polyporaceae</taxon>
        <taxon>Trametes</taxon>
    </lineage>
</organism>
<dbReference type="OMA" id="HAQQNYE"/>
<feature type="compositionally biased region" description="Basic and acidic residues" evidence="5">
    <location>
        <begin position="1934"/>
        <end position="1943"/>
    </location>
</feature>
<accession>A0A1M2W4G5</accession>
<feature type="region of interest" description="Disordered" evidence="5">
    <location>
        <begin position="1250"/>
        <end position="1277"/>
    </location>
</feature>
<dbReference type="GO" id="GO:0006606">
    <property type="term" value="P:protein import into nucleus"/>
    <property type="evidence" value="ECO:0007669"/>
    <property type="project" value="InterPro"/>
</dbReference>
<dbReference type="GO" id="GO:0017056">
    <property type="term" value="F:structural constituent of nuclear pore"/>
    <property type="evidence" value="ECO:0007669"/>
    <property type="project" value="TreeGrafter"/>
</dbReference>
<feature type="coiled-coil region" evidence="4">
    <location>
        <begin position="1598"/>
        <end position="1639"/>
    </location>
</feature>
<feature type="region of interest" description="Disordered" evidence="5">
    <location>
        <begin position="1"/>
        <end position="30"/>
    </location>
</feature>
<evidence type="ECO:0000259" key="6">
    <source>
        <dbReference type="Pfam" id="PF07926"/>
    </source>
</evidence>
<protein>
    <submittedName>
        <fullName evidence="9">Protein MLP1-like protein</fullName>
    </submittedName>
</protein>
<feature type="domain" description="NUA/TPR/MLP1-2-like" evidence="8">
    <location>
        <begin position="533"/>
        <end position="634"/>
    </location>
</feature>
<feature type="region of interest" description="Disordered" evidence="5">
    <location>
        <begin position="1794"/>
        <end position="1943"/>
    </location>
</feature>
<evidence type="ECO:0000313" key="9">
    <source>
        <dbReference type="EMBL" id="OJT14696.1"/>
    </source>
</evidence>
<evidence type="ECO:0000256" key="3">
    <source>
        <dbReference type="ARBA" id="ARBA00023242"/>
    </source>
</evidence>
<dbReference type="Pfam" id="PF07926">
    <property type="entry name" value="TPR_MLP1_2"/>
    <property type="match status" value="1"/>
</dbReference>
<feature type="coiled-coil region" evidence="4">
    <location>
        <begin position="615"/>
        <end position="668"/>
    </location>
</feature>
<evidence type="ECO:0000256" key="5">
    <source>
        <dbReference type="SAM" id="MobiDB-lite"/>
    </source>
</evidence>
<dbReference type="Gene3D" id="1.10.287.1490">
    <property type="match status" value="3"/>
</dbReference>
<feature type="region of interest" description="Disordered" evidence="5">
    <location>
        <begin position="402"/>
        <end position="424"/>
    </location>
</feature>
<evidence type="ECO:0000313" key="10">
    <source>
        <dbReference type="Proteomes" id="UP000184267"/>
    </source>
</evidence>
<feature type="domain" description="Nucleoprotein TPR/MPL1" evidence="7">
    <location>
        <begin position="217"/>
        <end position="291"/>
    </location>
</feature>
<dbReference type="Pfam" id="PF25785">
    <property type="entry name" value="TPR"/>
    <property type="match status" value="1"/>
</dbReference>
<dbReference type="InterPro" id="IPR012929">
    <property type="entry name" value="Nucleoprot-TPR/MLP1-2_dom"/>
</dbReference>
<feature type="compositionally biased region" description="Low complexity" evidence="5">
    <location>
        <begin position="1794"/>
        <end position="1845"/>
    </location>
</feature>
<dbReference type="EMBL" id="MNAD01000252">
    <property type="protein sequence ID" value="OJT14696.1"/>
    <property type="molecule type" value="Genomic_DNA"/>
</dbReference>
<feature type="compositionally biased region" description="Acidic residues" evidence="5">
    <location>
        <begin position="1262"/>
        <end position="1274"/>
    </location>
</feature>
<feature type="coiled-coil region" evidence="4">
    <location>
        <begin position="488"/>
        <end position="567"/>
    </location>
</feature>
<proteinExistence type="predicted"/>
<evidence type="ECO:0000256" key="2">
    <source>
        <dbReference type="ARBA" id="ARBA00023054"/>
    </source>
</evidence>
<dbReference type="GO" id="GO:0006406">
    <property type="term" value="P:mRNA export from nucleus"/>
    <property type="evidence" value="ECO:0007669"/>
    <property type="project" value="TreeGrafter"/>
</dbReference>
<keyword evidence="10" id="KW-1185">Reference proteome</keyword>
<dbReference type="Proteomes" id="UP000184267">
    <property type="component" value="Unassembled WGS sequence"/>
</dbReference>
<feature type="coiled-coil region" evidence="4">
    <location>
        <begin position="68"/>
        <end position="253"/>
    </location>
</feature>
<dbReference type="GO" id="GO:0005643">
    <property type="term" value="C:nuclear pore"/>
    <property type="evidence" value="ECO:0007669"/>
    <property type="project" value="TreeGrafter"/>
</dbReference>
<comment type="caution">
    <text evidence="9">The sequence shown here is derived from an EMBL/GenBank/DDBJ whole genome shotgun (WGS) entry which is preliminary data.</text>
</comment>
<dbReference type="OrthoDB" id="343070at2759"/>
<dbReference type="InterPro" id="IPR057577">
    <property type="entry name" value="Nucleoprot-TPR/MLP1_dom"/>
</dbReference>
<feature type="compositionally biased region" description="Basic and acidic residues" evidence="5">
    <location>
        <begin position="1906"/>
        <end position="1926"/>
    </location>
</feature>
<evidence type="ECO:0000256" key="1">
    <source>
        <dbReference type="ARBA" id="ARBA00004123"/>
    </source>
</evidence>
<name>A0A1M2W4G5_TRAPU</name>
<feature type="coiled-coil region" evidence="4">
    <location>
        <begin position="300"/>
        <end position="398"/>
    </location>
</feature>
<comment type="subcellular location">
    <subcellularLocation>
        <location evidence="1">Nucleus</location>
    </subcellularLocation>
</comment>
<evidence type="ECO:0000259" key="7">
    <source>
        <dbReference type="Pfam" id="PF25481"/>
    </source>
</evidence>
<dbReference type="PANTHER" id="PTHR18898">
    <property type="entry name" value="NUCLEOPROTEIN TPR-RELATED"/>
    <property type="match status" value="1"/>
</dbReference>
<dbReference type="PANTHER" id="PTHR18898:SF2">
    <property type="entry name" value="NUCLEOPROTEIN TPR"/>
    <property type="match status" value="1"/>
</dbReference>
<feature type="region of interest" description="Disordered" evidence="5">
    <location>
        <begin position="570"/>
        <end position="589"/>
    </location>
</feature>
<dbReference type="STRING" id="154538.A0A1M2W4G5"/>